<reference evidence="10" key="1">
    <citation type="submission" date="2018-05" db="EMBL/GenBank/DDBJ databases">
        <authorList>
            <person name="Lanie J.A."/>
            <person name="Ng W.-L."/>
            <person name="Kazmierczak K.M."/>
            <person name="Andrzejewski T.M."/>
            <person name="Davidsen T.M."/>
            <person name="Wayne K.J."/>
            <person name="Tettelin H."/>
            <person name="Glass J.I."/>
            <person name="Rusch D."/>
            <person name="Podicherti R."/>
            <person name="Tsui H.-C.T."/>
            <person name="Winkler M.E."/>
        </authorList>
    </citation>
    <scope>NUCLEOTIDE SEQUENCE</scope>
</reference>
<dbReference type="SUPFAM" id="SSF51395">
    <property type="entry name" value="FMN-linked oxidoreductases"/>
    <property type="match status" value="1"/>
</dbReference>
<dbReference type="GO" id="GO:0051536">
    <property type="term" value="F:iron-sulfur cluster binding"/>
    <property type="evidence" value="ECO:0007669"/>
    <property type="project" value="UniProtKB-KW"/>
</dbReference>
<evidence type="ECO:0000256" key="4">
    <source>
        <dbReference type="ARBA" id="ARBA00022643"/>
    </source>
</evidence>
<dbReference type="Gene3D" id="3.20.20.70">
    <property type="entry name" value="Aldolase class I"/>
    <property type="match status" value="1"/>
</dbReference>
<evidence type="ECO:0000259" key="9">
    <source>
        <dbReference type="Pfam" id="PF00724"/>
    </source>
</evidence>
<dbReference type="GO" id="GO:0016491">
    <property type="term" value="F:oxidoreductase activity"/>
    <property type="evidence" value="ECO:0007669"/>
    <property type="project" value="UniProtKB-KW"/>
</dbReference>
<keyword evidence="4" id="KW-0288">FMN</keyword>
<keyword evidence="5" id="KW-0479">Metal-binding</keyword>
<evidence type="ECO:0000256" key="1">
    <source>
        <dbReference type="ARBA" id="ARBA00001917"/>
    </source>
</evidence>
<evidence type="ECO:0000256" key="2">
    <source>
        <dbReference type="ARBA" id="ARBA00001966"/>
    </source>
</evidence>
<evidence type="ECO:0000256" key="7">
    <source>
        <dbReference type="ARBA" id="ARBA00023004"/>
    </source>
</evidence>
<keyword evidence="3" id="KW-0285">Flavoprotein</keyword>
<comment type="cofactor">
    <cofactor evidence="1">
        <name>FMN</name>
        <dbReference type="ChEBI" id="CHEBI:58210"/>
    </cofactor>
</comment>
<feature type="non-terminal residue" evidence="10">
    <location>
        <position position="483"/>
    </location>
</feature>
<dbReference type="PRINTS" id="PR00368">
    <property type="entry name" value="FADPNR"/>
</dbReference>
<feature type="domain" description="NADH:flavin oxidoreductase/NADH oxidase N-terminal" evidence="9">
    <location>
        <begin position="10"/>
        <end position="339"/>
    </location>
</feature>
<sequence length="483" mass="52772">MARDPRYDILFEPVQIGPVTARNRFYQVPHCNGMGHAMPNSVAAMRGMKAEGGWAVVATEECDIHASSDVLPHPEARLWDKEDQRRLALMVDAVHAHGALAAVELCHNGHSASNRYSRLPVMGVSDLPVASLDPVQAYAMSKRDIASVRRWHRAAALRAKEIGFDIVYVYAGHDLALPMHFLSRRWNHRSDEYGGSLENRVRLTRELLEDTCEAVGDVCGVAFRLAVDELIGDEGICSDSEGREIVEMLSELPDLWDVNVSDWPNDSATSRFGGEGAQEPYVSFVKQLTSKPVVGVGRFTSPDAMVSQIQRGVLDFIGAARPSIADPFLPRKIEEGRPEDIRECIGCNICVSGDWTHSPIRCTQNPTMAEEWRRGWHPETMNPKGASSRVLVVGGGPAGLEAALSLGRRGYEVALADSGSGGGRIIGEAALPGLATWRRVLDYRLGQIDKLKQVSFFPGSKMDAEAIHGFDASHVAIATGATW</sequence>
<dbReference type="GO" id="GO:0046872">
    <property type="term" value="F:metal ion binding"/>
    <property type="evidence" value="ECO:0007669"/>
    <property type="project" value="UniProtKB-KW"/>
</dbReference>
<keyword evidence="7" id="KW-0408">Iron</keyword>
<dbReference type="AlphaFoldDB" id="A0A381ZYW8"/>
<dbReference type="InterPro" id="IPR037348">
    <property type="entry name" value="TMADH/DMDH_FMN-bd"/>
</dbReference>
<organism evidence="10">
    <name type="scientific">marine metagenome</name>
    <dbReference type="NCBI Taxonomy" id="408172"/>
    <lineage>
        <taxon>unclassified sequences</taxon>
        <taxon>metagenomes</taxon>
        <taxon>ecological metagenomes</taxon>
    </lineage>
</organism>
<keyword evidence="8" id="KW-0411">Iron-sulfur</keyword>
<accession>A0A381ZYW8</accession>
<dbReference type="CDD" id="cd02929">
    <property type="entry name" value="TMADH_HD_FMN"/>
    <property type="match status" value="1"/>
</dbReference>
<gene>
    <name evidence="10" type="ORF">METZ01_LOCUS147274</name>
</gene>
<dbReference type="PANTHER" id="PTHR42917:SF2">
    <property type="entry name" value="2,4-DIENOYL-COA REDUCTASE [(2E)-ENOYL-COA-PRODUCING]"/>
    <property type="match status" value="1"/>
</dbReference>
<dbReference type="SUPFAM" id="SSF51971">
    <property type="entry name" value="Nucleotide-binding domain"/>
    <property type="match status" value="1"/>
</dbReference>
<dbReference type="InterPro" id="IPR001155">
    <property type="entry name" value="OxRdtase_FMN_N"/>
</dbReference>
<dbReference type="GO" id="GO:0010181">
    <property type="term" value="F:FMN binding"/>
    <property type="evidence" value="ECO:0007669"/>
    <property type="project" value="InterPro"/>
</dbReference>
<protein>
    <recommendedName>
        <fullName evidence="9">NADH:flavin oxidoreductase/NADH oxidase N-terminal domain-containing protein</fullName>
    </recommendedName>
</protein>
<dbReference type="PANTHER" id="PTHR42917">
    <property type="entry name" value="2,4-DIENOYL-COA REDUCTASE"/>
    <property type="match status" value="1"/>
</dbReference>
<dbReference type="EMBL" id="UINC01023210">
    <property type="protein sequence ID" value="SVA94420.1"/>
    <property type="molecule type" value="Genomic_DNA"/>
</dbReference>
<evidence type="ECO:0000256" key="8">
    <source>
        <dbReference type="ARBA" id="ARBA00023014"/>
    </source>
</evidence>
<dbReference type="InterPro" id="IPR051793">
    <property type="entry name" value="NADH:flavin_oxidoreductase"/>
</dbReference>
<name>A0A381ZYW8_9ZZZZ</name>
<comment type="cofactor">
    <cofactor evidence="2">
        <name>[4Fe-4S] cluster</name>
        <dbReference type="ChEBI" id="CHEBI:49883"/>
    </cofactor>
</comment>
<dbReference type="Pfam" id="PF00724">
    <property type="entry name" value="Oxidored_FMN"/>
    <property type="match status" value="1"/>
</dbReference>
<keyword evidence="6" id="KW-0560">Oxidoreductase</keyword>
<evidence type="ECO:0000313" key="10">
    <source>
        <dbReference type="EMBL" id="SVA94420.1"/>
    </source>
</evidence>
<proteinExistence type="predicted"/>
<evidence type="ECO:0000256" key="3">
    <source>
        <dbReference type="ARBA" id="ARBA00022630"/>
    </source>
</evidence>
<evidence type="ECO:0000256" key="6">
    <source>
        <dbReference type="ARBA" id="ARBA00023002"/>
    </source>
</evidence>
<dbReference type="Gene3D" id="3.40.50.720">
    <property type="entry name" value="NAD(P)-binding Rossmann-like Domain"/>
    <property type="match status" value="1"/>
</dbReference>
<evidence type="ECO:0000256" key="5">
    <source>
        <dbReference type="ARBA" id="ARBA00022723"/>
    </source>
</evidence>
<dbReference type="InterPro" id="IPR013785">
    <property type="entry name" value="Aldolase_TIM"/>
</dbReference>